<comment type="caution">
    <text evidence="1">The sequence shown here is derived from an EMBL/GenBank/DDBJ whole genome shotgun (WGS) entry which is preliminary data.</text>
</comment>
<organism evidence="1 2">
    <name type="scientific">Araneus ventricosus</name>
    <name type="common">Orbweaver spider</name>
    <name type="synonym">Epeira ventricosa</name>
    <dbReference type="NCBI Taxonomy" id="182803"/>
    <lineage>
        <taxon>Eukaryota</taxon>
        <taxon>Metazoa</taxon>
        <taxon>Ecdysozoa</taxon>
        <taxon>Arthropoda</taxon>
        <taxon>Chelicerata</taxon>
        <taxon>Arachnida</taxon>
        <taxon>Araneae</taxon>
        <taxon>Araneomorphae</taxon>
        <taxon>Entelegynae</taxon>
        <taxon>Araneoidea</taxon>
        <taxon>Araneidae</taxon>
        <taxon>Araneus</taxon>
    </lineage>
</organism>
<name>A0A4Y2HQI8_ARAVE</name>
<dbReference type="Proteomes" id="UP000499080">
    <property type="component" value="Unassembled WGS sequence"/>
</dbReference>
<keyword evidence="2" id="KW-1185">Reference proteome</keyword>
<protein>
    <submittedName>
        <fullName evidence="1">Uncharacterized protein</fullName>
    </submittedName>
</protein>
<dbReference type="AlphaFoldDB" id="A0A4Y2HQI8"/>
<accession>A0A4Y2HQI8</accession>
<gene>
    <name evidence="1" type="ORF">AVEN_182800_1</name>
</gene>
<evidence type="ECO:0000313" key="1">
    <source>
        <dbReference type="EMBL" id="GBM67677.1"/>
    </source>
</evidence>
<proteinExistence type="predicted"/>
<dbReference type="EMBL" id="BGPR01002095">
    <property type="protein sequence ID" value="GBM67677.1"/>
    <property type="molecule type" value="Genomic_DNA"/>
</dbReference>
<reference evidence="1 2" key="1">
    <citation type="journal article" date="2019" name="Sci. Rep.">
        <title>Orb-weaving spider Araneus ventricosus genome elucidates the spidroin gene catalogue.</title>
        <authorList>
            <person name="Kono N."/>
            <person name="Nakamura H."/>
            <person name="Ohtoshi R."/>
            <person name="Moran D.A.P."/>
            <person name="Shinohara A."/>
            <person name="Yoshida Y."/>
            <person name="Fujiwara M."/>
            <person name="Mori M."/>
            <person name="Tomita M."/>
            <person name="Arakawa K."/>
        </authorList>
    </citation>
    <scope>NUCLEOTIDE SEQUENCE [LARGE SCALE GENOMIC DNA]</scope>
</reference>
<sequence>MTHQWLRKVSNFSLCALKLSNASLNFVSVLSQRWLTEGFSSRSIFLEPVKGDQVDIYLHQEVLLATILISAARFAFDEFQLLLETGTQSSTPLNQAP</sequence>
<evidence type="ECO:0000313" key="2">
    <source>
        <dbReference type="Proteomes" id="UP000499080"/>
    </source>
</evidence>